<sequence>MRTKGLMFIALFISGAAFGQTTTVKQEQQVKAGSNTGVNAAAGNQHVTAATNTSSEVNAGSASAVSSGQVSAPASIANNRESAVTVDPSAVSAAKGEVKGNVESGLETGLATGGHLEKQTVKAGKAAGRQVKDVTATAAHSAVHVNGTVNNSLKVKAAPVRVNTMTAGAVRLGGL</sequence>
<gene>
    <name evidence="2" type="ORF">SAMN04488505_11138</name>
</gene>
<dbReference type="STRING" id="573321.SAMN04488505_11138"/>
<evidence type="ECO:0000313" key="3">
    <source>
        <dbReference type="Proteomes" id="UP000198984"/>
    </source>
</evidence>
<evidence type="ECO:0000313" key="2">
    <source>
        <dbReference type="EMBL" id="SEN54221.1"/>
    </source>
</evidence>
<feature type="chain" id="PRO_5011611199" evidence="1">
    <location>
        <begin position="20"/>
        <end position="175"/>
    </location>
</feature>
<organism evidence="2 3">
    <name type="scientific">Chitinophaga rupis</name>
    <dbReference type="NCBI Taxonomy" id="573321"/>
    <lineage>
        <taxon>Bacteria</taxon>
        <taxon>Pseudomonadati</taxon>
        <taxon>Bacteroidota</taxon>
        <taxon>Chitinophagia</taxon>
        <taxon>Chitinophagales</taxon>
        <taxon>Chitinophagaceae</taxon>
        <taxon>Chitinophaga</taxon>
    </lineage>
</organism>
<keyword evidence="1" id="KW-0732">Signal</keyword>
<evidence type="ECO:0000256" key="1">
    <source>
        <dbReference type="SAM" id="SignalP"/>
    </source>
</evidence>
<keyword evidence="3" id="KW-1185">Reference proteome</keyword>
<protein>
    <submittedName>
        <fullName evidence="2">Uncharacterized protein</fullName>
    </submittedName>
</protein>
<dbReference type="AlphaFoldDB" id="A0A1H8HD88"/>
<feature type="signal peptide" evidence="1">
    <location>
        <begin position="1"/>
        <end position="19"/>
    </location>
</feature>
<proteinExistence type="predicted"/>
<name>A0A1H8HD88_9BACT</name>
<dbReference type="EMBL" id="FOBB01000011">
    <property type="protein sequence ID" value="SEN54221.1"/>
    <property type="molecule type" value="Genomic_DNA"/>
</dbReference>
<dbReference type="Proteomes" id="UP000198984">
    <property type="component" value="Unassembled WGS sequence"/>
</dbReference>
<reference evidence="2 3" key="1">
    <citation type="submission" date="2016-10" db="EMBL/GenBank/DDBJ databases">
        <authorList>
            <person name="de Groot N.N."/>
        </authorList>
    </citation>
    <scope>NUCLEOTIDE SEQUENCE [LARGE SCALE GENOMIC DNA]</scope>
    <source>
        <strain evidence="2 3">DSM 21039</strain>
    </source>
</reference>
<dbReference type="RefSeq" id="WP_089920059.1">
    <property type="nucleotide sequence ID" value="NZ_FOBB01000011.1"/>
</dbReference>
<accession>A0A1H8HD88</accession>